<name>A0A1H0CV89_9BACT</name>
<organism evidence="1 2">
    <name type="scientific">Desulfonauticus submarinus</name>
    <dbReference type="NCBI Taxonomy" id="206665"/>
    <lineage>
        <taxon>Bacteria</taxon>
        <taxon>Pseudomonadati</taxon>
        <taxon>Thermodesulfobacteriota</taxon>
        <taxon>Desulfovibrionia</taxon>
        <taxon>Desulfovibrionales</taxon>
        <taxon>Desulfonauticaceae</taxon>
        <taxon>Desulfonauticus</taxon>
    </lineage>
</organism>
<proteinExistence type="predicted"/>
<protein>
    <submittedName>
        <fullName evidence="1">Uncharacterized protein</fullName>
    </submittedName>
</protein>
<sequence>MQEEFVHPAEVEILLFYPCPRCGRKVPAIAPKEVSQIKCDECGQVFLIAPVDEKGICYLKTALVHGLALVREGYN</sequence>
<dbReference type="EMBL" id="FNIN01000003">
    <property type="protein sequence ID" value="SDN61812.1"/>
    <property type="molecule type" value="Genomic_DNA"/>
</dbReference>
<dbReference type="OrthoDB" id="5459098at2"/>
<dbReference type="STRING" id="206665.SAMN04488516_103203"/>
<dbReference type="AlphaFoldDB" id="A0A1H0CV89"/>
<evidence type="ECO:0000313" key="1">
    <source>
        <dbReference type="EMBL" id="SDN61812.1"/>
    </source>
</evidence>
<evidence type="ECO:0000313" key="2">
    <source>
        <dbReference type="Proteomes" id="UP000199602"/>
    </source>
</evidence>
<reference evidence="1 2" key="1">
    <citation type="submission" date="2016-10" db="EMBL/GenBank/DDBJ databases">
        <authorList>
            <person name="de Groot N.N."/>
        </authorList>
    </citation>
    <scope>NUCLEOTIDE SEQUENCE [LARGE SCALE GENOMIC DNA]</scope>
    <source>
        <strain evidence="1 2">DSM 15269</strain>
    </source>
</reference>
<dbReference type="RefSeq" id="WP_092064535.1">
    <property type="nucleotide sequence ID" value="NZ_FNIN01000003.1"/>
</dbReference>
<dbReference type="Proteomes" id="UP000199602">
    <property type="component" value="Unassembled WGS sequence"/>
</dbReference>
<keyword evidence="2" id="KW-1185">Reference proteome</keyword>
<dbReference type="Gene3D" id="2.20.28.30">
    <property type="entry name" value="RNA polymerase ii, chain L"/>
    <property type="match status" value="1"/>
</dbReference>
<gene>
    <name evidence="1" type="ORF">SAMN04488516_103203</name>
</gene>
<accession>A0A1H0CV89</accession>